<evidence type="ECO:0000259" key="2">
    <source>
        <dbReference type="PROSITE" id="PS51734"/>
    </source>
</evidence>
<name>A0A7S4EUX2_CHRCT</name>
<evidence type="ECO:0000256" key="1">
    <source>
        <dbReference type="SAM" id="Phobius"/>
    </source>
</evidence>
<dbReference type="InterPro" id="IPR044649">
    <property type="entry name" value="MPBQ/MSBQ_MT"/>
</dbReference>
<sequence length="195" mass="21809">MLERAKVKPELQKCRFELADAQSLPFEDNSFDAVVSSGTLYYYPEPVVALREQLRVVKPGADVLAMGSLQPKPLFIRVLAETFNRFPTEEQYKGWFEEAGFSNVRCCYISNPWNAQQYALAICGTKATGTAQPARAAPPPPTFRRRIFGLAYLPLTVLRFGVAMAAFAILAPLQILNSARAMRRLKEQKNVATHP</sequence>
<dbReference type="InterPro" id="IPR013216">
    <property type="entry name" value="Methyltransf_11"/>
</dbReference>
<evidence type="ECO:0000313" key="3">
    <source>
        <dbReference type="EMBL" id="CAE0753863.1"/>
    </source>
</evidence>
<keyword evidence="1" id="KW-0812">Transmembrane</keyword>
<dbReference type="AlphaFoldDB" id="A0A7S4EUX2"/>
<protein>
    <recommendedName>
        <fullName evidence="2">MPBQ/MBSQ family SAM-binding methyltransferase profile domain-containing protein</fullName>
    </recommendedName>
</protein>
<dbReference type="InterPro" id="IPR031164">
    <property type="entry name" value="SAM_MPBQ_MSBQ_MT"/>
</dbReference>
<dbReference type="GO" id="GO:0032259">
    <property type="term" value="P:methylation"/>
    <property type="evidence" value="ECO:0007669"/>
    <property type="project" value="InterPro"/>
</dbReference>
<dbReference type="EMBL" id="HBIZ01010862">
    <property type="protein sequence ID" value="CAE0753863.1"/>
    <property type="molecule type" value="Transcribed_RNA"/>
</dbReference>
<dbReference type="PANTHER" id="PTHR44516:SF11">
    <property type="entry name" value="2-METHYL-6-PHYTYL-1,4-HYDROQUINONE METHYLTRANSFERASE 2, CHLOROPLASTIC"/>
    <property type="match status" value="1"/>
</dbReference>
<dbReference type="CDD" id="cd02440">
    <property type="entry name" value="AdoMet_MTases"/>
    <property type="match status" value="1"/>
</dbReference>
<dbReference type="InterPro" id="IPR029063">
    <property type="entry name" value="SAM-dependent_MTases_sf"/>
</dbReference>
<gene>
    <name evidence="3" type="ORF">PCAR00345_LOCUS6450</name>
</gene>
<dbReference type="PROSITE" id="PS51734">
    <property type="entry name" value="SAM_MPBQ_MSBQ_MT"/>
    <property type="match status" value="1"/>
</dbReference>
<reference evidence="3" key="1">
    <citation type="submission" date="2021-01" db="EMBL/GenBank/DDBJ databases">
        <authorList>
            <person name="Corre E."/>
            <person name="Pelletier E."/>
            <person name="Niang G."/>
            <person name="Scheremetjew M."/>
            <person name="Finn R."/>
            <person name="Kale V."/>
            <person name="Holt S."/>
            <person name="Cochrane G."/>
            <person name="Meng A."/>
            <person name="Brown T."/>
            <person name="Cohen L."/>
        </authorList>
    </citation>
    <scope>NUCLEOTIDE SEQUENCE</scope>
    <source>
        <strain evidence="3">CCMP645</strain>
    </source>
</reference>
<feature type="domain" description="MPBQ/MBSQ family SAM-binding methyltransferase profile" evidence="2">
    <location>
        <begin position="1"/>
        <end position="101"/>
    </location>
</feature>
<dbReference type="SUPFAM" id="SSF53335">
    <property type="entry name" value="S-adenosyl-L-methionine-dependent methyltransferases"/>
    <property type="match status" value="1"/>
</dbReference>
<organism evidence="3">
    <name type="scientific">Chrysotila carterae</name>
    <name type="common">Marine alga</name>
    <name type="synonym">Syracosphaera carterae</name>
    <dbReference type="NCBI Taxonomy" id="13221"/>
    <lineage>
        <taxon>Eukaryota</taxon>
        <taxon>Haptista</taxon>
        <taxon>Haptophyta</taxon>
        <taxon>Prymnesiophyceae</taxon>
        <taxon>Isochrysidales</taxon>
        <taxon>Isochrysidaceae</taxon>
        <taxon>Chrysotila</taxon>
    </lineage>
</organism>
<dbReference type="PANTHER" id="PTHR44516">
    <property type="entry name" value="2-METHYL-6-PHYTYL-1,4-HYDROQUINONE METHYLTRANSFERASE, CHLOROPLASTIC"/>
    <property type="match status" value="1"/>
</dbReference>
<feature type="transmembrane region" description="Helical" evidence="1">
    <location>
        <begin position="151"/>
        <end position="176"/>
    </location>
</feature>
<dbReference type="Gene3D" id="3.40.50.150">
    <property type="entry name" value="Vaccinia Virus protein VP39"/>
    <property type="match status" value="1"/>
</dbReference>
<dbReference type="Pfam" id="PF08241">
    <property type="entry name" value="Methyltransf_11"/>
    <property type="match status" value="1"/>
</dbReference>
<proteinExistence type="predicted"/>
<accession>A0A7S4EUX2</accession>
<keyword evidence="1" id="KW-1133">Transmembrane helix</keyword>
<dbReference type="GO" id="GO:0051741">
    <property type="term" value="F:2-methyl-6-phytyl-1,4-benzoquinone methyltransferase activity"/>
    <property type="evidence" value="ECO:0007669"/>
    <property type="project" value="InterPro"/>
</dbReference>
<keyword evidence="1" id="KW-0472">Membrane</keyword>